<keyword evidence="2" id="KW-0396">Initiation factor</keyword>
<keyword evidence="2" id="KW-0648">Protein biosynthesis</keyword>
<dbReference type="InParanoid" id="G5C6Y8"/>
<evidence type="ECO:0000313" key="3">
    <source>
        <dbReference type="Proteomes" id="UP000006813"/>
    </source>
</evidence>
<feature type="compositionally biased region" description="Polar residues" evidence="1">
    <location>
        <begin position="90"/>
        <end position="99"/>
    </location>
</feature>
<dbReference type="Proteomes" id="UP000006813">
    <property type="component" value="Unassembled WGS sequence"/>
</dbReference>
<feature type="compositionally biased region" description="Acidic residues" evidence="1">
    <location>
        <begin position="46"/>
        <end position="61"/>
    </location>
</feature>
<dbReference type="AlphaFoldDB" id="G5C6Y8"/>
<reference evidence="2 3" key="1">
    <citation type="journal article" date="2011" name="Nature">
        <title>Genome sequencing reveals insights into physiology and longevity of the naked mole rat.</title>
        <authorList>
            <person name="Kim E.B."/>
            <person name="Fang X."/>
            <person name="Fushan A.A."/>
            <person name="Huang Z."/>
            <person name="Lobanov A.V."/>
            <person name="Han L."/>
            <person name="Marino S.M."/>
            <person name="Sun X."/>
            <person name="Turanov A.A."/>
            <person name="Yang P."/>
            <person name="Yim S.H."/>
            <person name="Zhao X."/>
            <person name="Kasaikina M.V."/>
            <person name="Stoletzki N."/>
            <person name="Peng C."/>
            <person name="Polak P."/>
            <person name="Xiong Z."/>
            <person name="Kiezun A."/>
            <person name="Zhu Y."/>
            <person name="Chen Y."/>
            <person name="Kryukov G.V."/>
            <person name="Zhang Q."/>
            <person name="Peshkin L."/>
            <person name="Yang L."/>
            <person name="Bronson R.T."/>
            <person name="Buffenstein R."/>
            <person name="Wang B."/>
            <person name="Han C."/>
            <person name="Li Q."/>
            <person name="Chen L."/>
            <person name="Zhao W."/>
            <person name="Sunyaev S.R."/>
            <person name="Park T.J."/>
            <person name="Zhang G."/>
            <person name="Wang J."/>
            <person name="Gladyshev V.N."/>
        </authorList>
    </citation>
    <scope>NUCLEOTIDE SEQUENCE [LARGE SCALE GENOMIC DNA]</scope>
</reference>
<accession>G5C6Y8</accession>
<sequence length="123" mass="13424">MPFVCFLVISKAKEGEDGDGDLADEEEGTVQQPQASVLYEDLLMSEGEDDEEDAGSDEEGDNPFSDTSFSSIGGYEVSEEEEDEEEEQRSGPSVLSQVHLSEDEEDSEDFHSIAGDSDLDSDE</sequence>
<dbReference type="STRING" id="10181.G5C6Y8"/>
<name>G5C6Y8_HETGA</name>
<feature type="region of interest" description="Disordered" evidence="1">
    <location>
        <begin position="14"/>
        <end position="123"/>
    </location>
</feature>
<protein>
    <submittedName>
        <fullName evidence="2">Transcription initiation factor TFIID subunit 1</fullName>
    </submittedName>
</protein>
<evidence type="ECO:0000256" key="1">
    <source>
        <dbReference type="SAM" id="MobiDB-lite"/>
    </source>
</evidence>
<organism evidence="2 3">
    <name type="scientific">Heterocephalus glaber</name>
    <name type="common">Naked mole rat</name>
    <dbReference type="NCBI Taxonomy" id="10181"/>
    <lineage>
        <taxon>Eukaryota</taxon>
        <taxon>Metazoa</taxon>
        <taxon>Chordata</taxon>
        <taxon>Craniata</taxon>
        <taxon>Vertebrata</taxon>
        <taxon>Euteleostomi</taxon>
        <taxon>Mammalia</taxon>
        <taxon>Eutheria</taxon>
        <taxon>Euarchontoglires</taxon>
        <taxon>Glires</taxon>
        <taxon>Rodentia</taxon>
        <taxon>Hystricomorpha</taxon>
        <taxon>Bathyergidae</taxon>
        <taxon>Heterocephalus</taxon>
    </lineage>
</organism>
<evidence type="ECO:0000313" key="2">
    <source>
        <dbReference type="EMBL" id="EHB17299.1"/>
    </source>
</evidence>
<dbReference type="GO" id="GO:0003743">
    <property type="term" value="F:translation initiation factor activity"/>
    <property type="evidence" value="ECO:0007669"/>
    <property type="project" value="UniProtKB-KW"/>
</dbReference>
<feature type="compositionally biased region" description="Acidic residues" evidence="1">
    <location>
        <begin position="16"/>
        <end position="28"/>
    </location>
</feature>
<proteinExistence type="predicted"/>
<gene>
    <name evidence="2" type="ORF">GW7_13301</name>
</gene>
<dbReference type="EMBL" id="JH173585">
    <property type="protein sequence ID" value="EHB17299.1"/>
    <property type="molecule type" value="Genomic_DNA"/>
</dbReference>
<feature type="compositionally biased region" description="Acidic residues" evidence="1">
    <location>
        <begin position="77"/>
        <end position="87"/>
    </location>
</feature>